<dbReference type="PRINTS" id="PR00463">
    <property type="entry name" value="EP450I"/>
</dbReference>
<evidence type="ECO:0000256" key="9">
    <source>
        <dbReference type="ARBA" id="ARBA00022848"/>
    </source>
</evidence>
<comment type="similarity">
    <text evidence="4 16">Belongs to the cytochrome P450 family.</text>
</comment>
<evidence type="ECO:0000256" key="1">
    <source>
        <dbReference type="ARBA" id="ARBA00001971"/>
    </source>
</evidence>
<dbReference type="PANTHER" id="PTHR24292">
    <property type="entry name" value="CYTOCHROME P450"/>
    <property type="match status" value="1"/>
</dbReference>
<protein>
    <recommendedName>
        <fullName evidence="5">unspecific monooxygenase</fullName>
        <ecNumber evidence="5">1.14.14.1</ecNumber>
    </recommendedName>
</protein>
<dbReference type="EMBL" id="KJ135309">
    <property type="protein sequence ID" value="AHN16454.1"/>
    <property type="molecule type" value="Genomic_RNA"/>
</dbReference>
<dbReference type="GO" id="GO:0005789">
    <property type="term" value="C:endoplasmic reticulum membrane"/>
    <property type="evidence" value="ECO:0007669"/>
    <property type="project" value="UniProtKB-SubCell"/>
</dbReference>
<comment type="cofactor">
    <cofactor evidence="1 15">
        <name>heme</name>
        <dbReference type="ChEBI" id="CHEBI:30413"/>
    </cofactor>
</comment>
<evidence type="ECO:0000256" key="8">
    <source>
        <dbReference type="ARBA" id="ARBA00022824"/>
    </source>
</evidence>
<dbReference type="InterPro" id="IPR036396">
    <property type="entry name" value="Cyt_P450_sf"/>
</dbReference>
<evidence type="ECO:0000256" key="16">
    <source>
        <dbReference type="RuleBase" id="RU000461"/>
    </source>
</evidence>
<comment type="catalytic activity">
    <reaction evidence="14">
        <text>an organic molecule + reduced [NADPH--hemoprotein reductase] + O2 = an alcohol + oxidized [NADPH--hemoprotein reductase] + H2O + H(+)</text>
        <dbReference type="Rhea" id="RHEA:17149"/>
        <dbReference type="Rhea" id="RHEA-COMP:11964"/>
        <dbReference type="Rhea" id="RHEA-COMP:11965"/>
        <dbReference type="ChEBI" id="CHEBI:15377"/>
        <dbReference type="ChEBI" id="CHEBI:15378"/>
        <dbReference type="ChEBI" id="CHEBI:15379"/>
        <dbReference type="ChEBI" id="CHEBI:30879"/>
        <dbReference type="ChEBI" id="CHEBI:57618"/>
        <dbReference type="ChEBI" id="CHEBI:58210"/>
        <dbReference type="ChEBI" id="CHEBI:142491"/>
        <dbReference type="EC" id="1.14.14.1"/>
    </reaction>
</comment>
<organism evidence="17">
    <name type="scientific">Melitaea cinxia</name>
    <name type="common">Glanville fritillary</name>
    <name type="synonym">Papilio cinxia</name>
    <dbReference type="NCBI Taxonomy" id="113334"/>
    <lineage>
        <taxon>Eukaryota</taxon>
        <taxon>Metazoa</taxon>
        <taxon>Ecdysozoa</taxon>
        <taxon>Arthropoda</taxon>
        <taxon>Hexapoda</taxon>
        <taxon>Insecta</taxon>
        <taxon>Pterygota</taxon>
        <taxon>Neoptera</taxon>
        <taxon>Endopterygota</taxon>
        <taxon>Lepidoptera</taxon>
        <taxon>Glossata</taxon>
        <taxon>Ditrysia</taxon>
        <taxon>Papilionoidea</taxon>
        <taxon>Nymphalidae</taxon>
        <taxon>Nymphalinae</taxon>
        <taxon>Melitaea</taxon>
    </lineage>
</organism>
<keyword evidence="7 15" id="KW-0479">Metal-binding</keyword>
<evidence type="ECO:0000256" key="15">
    <source>
        <dbReference type="PIRSR" id="PIRSR602401-1"/>
    </source>
</evidence>
<feature type="binding site" description="axial binding residue" evidence="15">
    <location>
        <position position="437"/>
    </location>
    <ligand>
        <name>heme</name>
        <dbReference type="ChEBI" id="CHEBI:30413"/>
    </ligand>
    <ligandPart>
        <name>Fe</name>
        <dbReference type="ChEBI" id="CHEBI:18248"/>
    </ligandPart>
</feature>
<evidence type="ECO:0000256" key="3">
    <source>
        <dbReference type="ARBA" id="ARBA00004406"/>
    </source>
</evidence>
<dbReference type="InterPro" id="IPR017972">
    <property type="entry name" value="Cyt_P450_CS"/>
</dbReference>
<keyword evidence="9" id="KW-0492">Microsome</keyword>
<evidence type="ECO:0000256" key="12">
    <source>
        <dbReference type="ARBA" id="ARBA00023033"/>
    </source>
</evidence>
<dbReference type="PROSITE" id="PS00086">
    <property type="entry name" value="CYTOCHROME_P450"/>
    <property type="match status" value="1"/>
</dbReference>
<dbReference type="PANTHER" id="PTHR24292:SF54">
    <property type="entry name" value="CYP9F3-RELATED"/>
    <property type="match status" value="1"/>
</dbReference>
<evidence type="ECO:0000256" key="2">
    <source>
        <dbReference type="ARBA" id="ARBA00004174"/>
    </source>
</evidence>
<accession>X2GD12</accession>
<sequence>MLFIVLSFIFLLAGFIYLKYKSEYWKKRGVVQSNFVLFKFIWSNRALPEIYKNVYDEYHKESYVGTFLGLKPALIIKNVQDVQAVMQSNFENFHSRGINFNPNDLLADNVLFIDDYRRWKLLRHKLSPVFTSMKLKNMFYIMERCARDFVEFVNNEPDISGNSFNALYTYTTASIAASIFGIDTHTQNTMDSPFLKMTRETTEPSFANNLKFSLSNFSPTIFNLLNLKSFGKYEDFFISFVKNVLKSRRNEEQKRHDFADTCLELQKQGTMRDPATGYEIDASDEILAAQAFFFFVAGTDTSATVMHFALLELAANQDILKRLHNEIDKAFDQCNEKLTYEDVEKLEYLDMVVSETMRKYPPIGAIQRRCTKSTVLPYGQVPVNSREIIVIPVYALHRDERYFPNPNLFDPERFAPENLSKIVKFSYLPFGEGNRMCIGKFNI</sequence>
<dbReference type="FunFam" id="1.10.630.10:FF:000182">
    <property type="entry name" value="Cytochrome P450 3A4"/>
    <property type="match status" value="1"/>
</dbReference>
<dbReference type="InterPro" id="IPR050476">
    <property type="entry name" value="Insect_CytP450_Detox"/>
</dbReference>
<evidence type="ECO:0000256" key="10">
    <source>
        <dbReference type="ARBA" id="ARBA00023002"/>
    </source>
</evidence>
<reference evidence="17" key="1">
    <citation type="submission" date="2014-01" db="EMBL/GenBank/DDBJ databases">
        <title>Contribution of the cytochrome p450 gene cyp337 to heritability of fitness traits in the glanville fritillary butterfly.</title>
        <authorList>
            <person name="Maaike D.J.A."/>
            <person name="Wong S.C."/>
            <person name="Rainer L."/>
            <person name="Ilkka H."/>
        </authorList>
    </citation>
    <scope>NUCLEOTIDE SEQUENCE</scope>
</reference>
<dbReference type="HOGENOM" id="CLU_001570_5_2_1"/>
<dbReference type="Pfam" id="PF00067">
    <property type="entry name" value="p450"/>
    <property type="match status" value="1"/>
</dbReference>
<evidence type="ECO:0000256" key="4">
    <source>
        <dbReference type="ARBA" id="ARBA00010617"/>
    </source>
</evidence>
<keyword evidence="13" id="KW-0472">Membrane</keyword>
<evidence type="ECO:0000256" key="6">
    <source>
        <dbReference type="ARBA" id="ARBA00022617"/>
    </source>
</evidence>
<dbReference type="AlphaFoldDB" id="X2GD12"/>
<dbReference type="GO" id="GO:0020037">
    <property type="term" value="F:heme binding"/>
    <property type="evidence" value="ECO:0007669"/>
    <property type="project" value="InterPro"/>
</dbReference>
<evidence type="ECO:0000313" key="17">
    <source>
        <dbReference type="EMBL" id="AHN16454.1"/>
    </source>
</evidence>
<keyword evidence="12 16" id="KW-0503">Monooxygenase</keyword>
<dbReference type="GO" id="GO:0005506">
    <property type="term" value="F:iron ion binding"/>
    <property type="evidence" value="ECO:0007669"/>
    <property type="project" value="InterPro"/>
</dbReference>
<dbReference type="InterPro" id="IPR001128">
    <property type="entry name" value="Cyt_P450"/>
</dbReference>
<dbReference type="SUPFAM" id="SSF48264">
    <property type="entry name" value="Cytochrome P450"/>
    <property type="match status" value="1"/>
</dbReference>
<comment type="subcellular location">
    <subcellularLocation>
        <location evidence="3">Endoplasmic reticulum membrane</location>
        <topology evidence="3">Peripheral membrane protein</topology>
    </subcellularLocation>
    <subcellularLocation>
        <location evidence="2">Microsome membrane</location>
        <topology evidence="2">Peripheral membrane protein</topology>
    </subcellularLocation>
</comment>
<evidence type="ECO:0000256" key="13">
    <source>
        <dbReference type="ARBA" id="ARBA00023136"/>
    </source>
</evidence>
<name>X2GD12_MELCN</name>
<dbReference type="InterPro" id="IPR002401">
    <property type="entry name" value="Cyt_P450_E_grp-I"/>
</dbReference>
<proteinExistence type="inferred from homology"/>
<dbReference type="GO" id="GO:0016712">
    <property type="term" value="F:oxidoreductase activity, acting on paired donors, with incorporation or reduction of molecular oxygen, reduced flavin or flavoprotein as one donor, and incorporation of one atom of oxygen"/>
    <property type="evidence" value="ECO:0007669"/>
    <property type="project" value="UniProtKB-EC"/>
</dbReference>
<evidence type="ECO:0000256" key="5">
    <source>
        <dbReference type="ARBA" id="ARBA00012109"/>
    </source>
</evidence>
<keyword evidence="6 15" id="KW-0349">Heme</keyword>
<dbReference type="PRINTS" id="PR00385">
    <property type="entry name" value="P450"/>
</dbReference>
<dbReference type="CDD" id="cd11056">
    <property type="entry name" value="CYP6-like"/>
    <property type="match status" value="1"/>
</dbReference>
<evidence type="ECO:0000256" key="7">
    <source>
        <dbReference type="ARBA" id="ARBA00022723"/>
    </source>
</evidence>
<keyword evidence="10 16" id="KW-0560">Oxidoreductase</keyword>
<keyword evidence="8" id="KW-0256">Endoplasmic reticulum</keyword>
<dbReference type="EC" id="1.14.14.1" evidence="5"/>
<keyword evidence="11 15" id="KW-0408">Iron</keyword>
<evidence type="ECO:0000256" key="11">
    <source>
        <dbReference type="ARBA" id="ARBA00023004"/>
    </source>
</evidence>
<dbReference type="Gene3D" id="1.10.630.10">
    <property type="entry name" value="Cytochrome P450"/>
    <property type="match status" value="1"/>
</dbReference>
<evidence type="ECO:0000256" key="14">
    <source>
        <dbReference type="ARBA" id="ARBA00047827"/>
    </source>
</evidence>